<evidence type="ECO:0000313" key="8">
    <source>
        <dbReference type="EMBL" id="RKR63783.1"/>
    </source>
</evidence>
<dbReference type="PANTHER" id="PTHR30251:SF7">
    <property type="entry name" value="FIMBRIAE CHAPARONE"/>
    <property type="match status" value="1"/>
</dbReference>
<dbReference type="EMBL" id="RBIZ01000003">
    <property type="protein sequence ID" value="RKR63783.1"/>
    <property type="molecule type" value="Genomic_DNA"/>
</dbReference>
<evidence type="ECO:0000256" key="4">
    <source>
        <dbReference type="ARBA" id="ARBA00022764"/>
    </source>
</evidence>
<comment type="similarity">
    <text evidence="2">Belongs to the periplasmic pilus chaperone family.</text>
</comment>
<dbReference type="SUPFAM" id="SSF49584">
    <property type="entry name" value="Periplasmic chaperone C-domain"/>
    <property type="match status" value="1"/>
</dbReference>
<dbReference type="PRINTS" id="PR00969">
    <property type="entry name" value="CHAPERONPILI"/>
</dbReference>
<organism evidence="9 10">
    <name type="scientific">Yokenella regensburgei</name>
    <dbReference type="NCBI Taxonomy" id="158877"/>
    <lineage>
        <taxon>Bacteria</taxon>
        <taxon>Pseudomonadati</taxon>
        <taxon>Pseudomonadota</taxon>
        <taxon>Gammaproteobacteria</taxon>
        <taxon>Enterobacterales</taxon>
        <taxon>Enterobacteriaceae</taxon>
        <taxon>Yokenella</taxon>
    </lineage>
</organism>
<evidence type="ECO:0000256" key="2">
    <source>
        <dbReference type="ARBA" id="ARBA00007399"/>
    </source>
</evidence>
<feature type="chain" id="PRO_5044279932" evidence="6">
    <location>
        <begin position="21"/>
        <end position="230"/>
    </location>
</feature>
<dbReference type="GO" id="GO:0071555">
    <property type="term" value="P:cell wall organization"/>
    <property type="evidence" value="ECO:0007669"/>
    <property type="project" value="InterPro"/>
</dbReference>
<dbReference type="Proteomes" id="UP000267341">
    <property type="component" value="Unassembled WGS sequence"/>
</dbReference>
<accession>A0AB38FZL8</accession>
<dbReference type="InterPro" id="IPR036316">
    <property type="entry name" value="Pili_assmbl_chap_C_dom_sf"/>
</dbReference>
<proteinExistence type="inferred from homology"/>
<dbReference type="PANTHER" id="PTHR30251">
    <property type="entry name" value="PILUS ASSEMBLY CHAPERONE"/>
    <property type="match status" value="1"/>
</dbReference>
<dbReference type="InterPro" id="IPR008962">
    <property type="entry name" value="PapD-like_sf"/>
</dbReference>
<name>A0AB38FZL8_9ENTR</name>
<comment type="caution">
    <text evidence="9">The sequence shown here is derived from an EMBL/GenBank/DDBJ whole genome shotgun (WGS) entry which is preliminary data.</text>
</comment>
<dbReference type="Gene3D" id="2.60.40.10">
    <property type="entry name" value="Immunoglobulins"/>
    <property type="match status" value="2"/>
</dbReference>
<sequence length="230" mass="25388">MRKFFYVFSSLLWLVTHADAAVNLNTTRVVFNAGATQRSVTLSNDGDYPVVVQSWVDDGNPENTPSQASAPFVVLPPVMKLMPGQQREIRVMTTGQGLPQDRESLYWLNVYQIPALPVSATAGEKVRLVLRNQLKVLWRPKAVGRLTEKSINQLTFIRKSGVIYAKNDSMWNITLAEASCGAFSSGGMVVPPWAERPLSALVTAVSGCNTINFTVINDDGNRWGFRAEVN</sequence>
<gene>
    <name evidence="9" type="primary">papD_4</name>
    <name evidence="8" type="ORF">C7387_0448</name>
    <name evidence="9" type="ORF">NCTC11967_03128</name>
</gene>
<evidence type="ECO:0000259" key="7">
    <source>
        <dbReference type="Pfam" id="PF00345"/>
    </source>
</evidence>
<dbReference type="EMBL" id="UAVL01000017">
    <property type="protein sequence ID" value="SQA64043.1"/>
    <property type="molecule type" value="Genomic_DNA"/>
</dbReference>
<dbReference type="Proteomes" id="UP000251313">
    <property type="component" value="Unassembled WGS sequence"/>
</dbReference>
<evidence type="ECO:0000313" key="11">
    <source>
        <dbReference type="Proteomes" id="UP000267341"/>
    </source>
</evidence>
<dbReference type="InterPro" id="IPR001829">
    <property type="entry name" value="Pili_assmbl_chaperone_bac"/>
</dbReference>
<evidence type="ECO:0000256" key="3">
    <source>
        <dbReference type="ARBA" id="ARBA00022729"/>
    </source>
</evidence>
<dbReference type="Pfam" id="PF00345">
    <property type="entry name" value="PapD_N"/>
    <property type="match status" value="1"/>
</dbReference>
<dbReference type="InterPro" id="IPR016147">
    <property type="entry name" value="Pili_assmbl_chaperone_N"/>
</dbReference>
<keyword evidence="4" id="KW-0574">Periplasm</keyword>
<dbReference type="InterPro" id="IPR013783">
    <property type="entry name" value="Ig-like_fold"/>
</dbReference>
<reference evidence="9 10" key="1">
    <citation type="submission" date="2018-06" db="EMBL/GenBank/DDBJ databases">
        <authorList>
            <consortium name="Pathogen Informatics"/>
            <person name="Doyle S."/>
        </authorList>
    </citation>
    <scope>NUCLEOTIDE SEQUENCE [LARGE SCALE GENOMIC DNA]</scope>
    <source>
        <strain evidence="9 10">NCTC11967</strain>
    </source>
</reference>
<evidence type="ECO:0000256" key="1">
    <source>
        <dbReference type="ARBA" id="ARBA00004418"/>
    </source>
</evidence>
<reference evidence="8 11" key="2">
    <citation type="submission" date="2018-10" db="EMBL/GenBank/DDBJ databases">
        <title>Genomic Encyclopedia of Type Strains, Phase IV (KMG-IV): sequencing the most valuable type-strain genomes for metagenomic binning, comparative biology and taxonomic classification.</title>
        <authorList>
            <person name="Goeker M."/>
        </authorList>
    </citation>
    <scope>NUCLEOTIDE SEQUENCE [LARGE SCALE GENOMIC DNA]</scope>
    <source>
        <strain evidence="8 11">DSM 5079</strain>
    </source>
</reference>
<keyword evidence="11" id="KW-1185">Reference proteome</keyword>
<dbReference type="AlphaFoldDB" id="A0AB38FZL8"/>
<protein>
    <submittedName>
        <fullName evidence="9">Chaperone protein papD</fullName>
    </submittedName>
    <submittedName>
        <fullName evidence="8">P pilus assembly chaperone PapD</fullName>
    </submittedName>
</protein>
<dbReference type="GeneID" id="66902532"/>
<evidence type="ECO:0000313" key="10">
    <source>
        <dbReference type="Proteomes" id="UP000251313"/>
    </source>
</evidence>
<feature type="signal peptide" evidence="6">
    <location>
        <begin position="1"/>
        <end position="20"/>
    </location>
</feature>
<keyword evidence="5" id="KW-0143">Chaperone</keyword>
<comment type="subcellular location">
    <subcellularLocation>
        <location evidence="1">Periplasm</location>
    </subcellularLocation>
</comment>
<feature type="domain" description="Pili assembly chaperone N-terminal" evidence="7">
    <location>
        <begin position="22"/>
        <end position="143"/>
    </location>
</feature>
<evidence type="ECO:0000313" key="9">
    <source>
        <dbReference type="EMBL" id="SQA64043.1"/>
    </source>
</evidence>
<dbReference type="SUPFAM" id="SSF49354">
    <property type="entry name" value="PapD-like"/>
    <property type="match status" value="1"/>
</dbReference>
<dbReference type="GO" id="GO:0030288">
    <property type="term" value="C:outer membrane-bounded periplasmic space"/>
    <property type="evidence" value="ECO:0007669"/>
    <property type="project" value="InterPro"/>
</dbReference>
<keyword evidence="3 6" id="KW-0732">Signal</keyword>
<dbReference type="InterPro" id="IPR050643">
    <property type="entry name" value="Periplasmic_pilus_chap"/>
</dbReference>
<evidence type="ECO:0000256" key="6">
    <source>
        <dbReference type="SAM" id="SignalP"/>
    </source>
</evidence>
<dbReference type="RefSeq" id="WP_006820789.1">
    <property type="nucleotide sequence ID" value="NZ_CABKQJ010000016.1"/>
</dbReference>
<evidence type="ECO:0000256" key="5">
    <source>
        <dbReference type="ARBA" id="ARBA00023186"/>
    </source>
</evidence>